<feature type="transmembrane region" description="Helical" evidence="5">
    <location>
        <begin position="27"/>
        <end position="50"/>
    </location>
</feature>
<evidence type="ECO:0000256" key="3">
    <source>
        <dbReference type="ARBA" id="ARBA00022989"/>
    </source>
</evidence>
<name>A0ABM5K3W3_DIAVI</name>
<feature type="transmembrane region" description="Helical" evidence="5">
    <location>
        <begin position="396"/>
        <end position="415"/>
    </location>
</feature>
<feature type="transmembrane region" description="Helical" evidence="5">
    <location>
        <begin position="320"/>
        <end position="342"/>
    </location>
</feature>
<dbReference type="GeneID" id="126883394"/>
<feature type="transmembrane region" description="Helical" evidence="5">
    <location>
        <begin position="491"/>
        <end position="510"/>
    </location>
</feature>
<evidence type="ECO:0000256" key="4">
    <source>
        <dbReference type="ARBA" id="ARBA00023136"/>
    </source>
</evidence>
<feature type="transmembrane region" description="Helical" evidence="5">
    <location>
        <begin position="459"/>
        <end position="479"/>
    </location>
</feature>
<dbReference type="PANTHER" id="PTHR43243">
    <property type="entry name" value="INNER MEMBRANE TRANSPORTER YGJI-RELATED"/>
    <property type="match status" value="1"/>
</dbReference>
<proteinExistence type="predicted"/>
<feature type="transmembrane region" description="Helical" evidence="5">
    <location>
        <begin position="371"/>
        <end position="390"/>
    </location>
</feature>
<dbReference type="Pfam" id="PF13906">
    <property type="entry name" value="AA_permease_C"/>
    <property type="match status" value="1"/>
</dbReference>
<keyword evidence="2 5" id="KW-0812">Transmembrane</keyword>
<feature type="domain" description="Cationic amino acid transporter C-terminal" evidence="6">
    <location>
        <begin position="521"/>
        <end position="571"/>
    </location>
</feature>
<dbReference type="EnsemblMetazoa" id="XM_050648926.1">
    <property type="protein sequence ID" value="XP_050504883.1"/>
    <property type="gene ID" value="LOC126883394"/>
</dbReference>
<dbReference type="RefSeq" id="XP_050504884.1">
    <property type="nucleotide sequence ID" value="XM_050648927.1"/>
</dbReference>
<accession>A0ABM5K3W3</accession>
<keyword evidence="8" id="KW-1185">Reference proteome</keyword>
<sequence>MPNKLFAAITRKKTFTYNEETTSLARVLSLVDLVGLGAGSTLGLGVYVLAGSVAKTYAGPASSISFFIAAIISLFGGLCYAEFAARVPRTGYAYAYCYAGVGELVAFVVGWNLLLGAVLGAASVASGMSSYIDALFEKQIALTIGSWFSMDVPYLTHTPDILALAIIILLTILLSVGMKESSMFNNICTVLNLLTIFTVIVACAIKADIKNWTIAKESIKPEYKEQAGTGGFFPYGVAGVIAGTPNCFFGFTGFDAPAACSDEAKNPKRNIPLAILISLLLVFVVYFSISTVLTLAWPYYLQNENAPFPYVFEQFGWIEVKWIVTIGAIFALSSSAFGSMYFTPRVVYAMADDGLIFKFLANVHPGTKTPLISTILSGVISGLMATFLDLNALMDLMTIGAFFSYVIVAASVIVLRYETTSTVIEPVSEQTFAIKRKRKYFGSLFNISKNKIPNKTSSIVTNISTLFFTMMTCIFCVIFKNPQLFGTHRAYYTSCSFTAVLMILMALIIFRQPQSKEKISFKVPLVPFIPCLSIMFNLYMMMQLSLFTWIGFLGWIVIGCFVYFFYGIKHSEENKHTPKETAE</sequence>
<dbReference type="Proteomes" id="UP001652700">
    <property type="component" value="Unplaced"/>
</dbReference>
<dbReference type="RefSeq" id="XP_050504883.1">
    <property type="nucleotide sequence ID" value="XM_050648926.1"/>
</dbReference>
<dbReference type="InterPro" id="IPR029485">
    <property type="entry name" value="CAT_C"/>
</dbReference>
<comment type="subcellular location">
    <subcellularLocation>
        <location evidence="1">Membrane</location>
        <topology evidence="1">Multi-pass membrane protein</topology>
    </subcellularLocation>
</comment>
<evidence type="ECO:0000313" key="8">
    <source>
        <dbReference type="Proteomes" id="UP001652700"/>
    </source>
</evidence>
<evidence type="ECO:0000256" key="2">
    <source>
        <dbReference type="ARBA" id="ARBA00022692"/>
    </source>
</evidence>
<feature type="transmembrane region" description="Helical" evidence="5">
    <location>
        <begin position="273"/>
        <end position="300"/>
    </location>
</feature>
<protein>
    <recommendedName>
        <fullName evidence="6">Cationic amino acid transporter C-terminal domain-containing protein</fullName>
    </recommendedName>
</protein>
<feature type="transmembrane region" description="Helical" evidence="5">
    <location>
        <begin position="522"/>
        <end position="540"/>
    </location>
</feature>
<evidence type="ECO:0000259" key="6">
    <source>
        <dbReference type="Pfam" id="PF13906"/>
    </source>
</evidence>
<dbReference type="PIRSF" id="PIRSF006060">
    <property type="entry name" value="AA_transporter"/>
    <property type="match status" value="1"/>
</dbReference>
<evidence type="ECO:0000256" key="1">
    <source>
        <dbReference type="ARBA" id="ARBA00004141"/>
    </source>
</evidence>
<feature type="transmembrane region" description="Helical" evidence="5">
    <location>
        <begin position="183"/>
        <end position="205"/>
    </location>
</feature>
<feature type="transmembrane region" description="Helical" evidence="5">
    <location>
        <begin position="546"/>
        <end position="566"/>
    </location>
</feature>
<dbReference type="Pfam" id="PF13520">
    <property type="entry name" value="AA_permease_2"/>
    <property type="match status" value="1"/>
</dbReference>
<dbReference type="InterPro" id="IPR002293">
    <property type="entry name" value="AA/rel_permease1"/>
</dbReference>
<reference evidence="7" key="1">
    <citation type="submission" date="2025-05" db="UniProtKB">
        <authorList>
            <consortium name="EnsemblMetazoa"/>
        </authorList>
    </citation>
    <scope>IDENTIFICATION</scope>
</reference>
<keyword evidence="4 5" id="KW-0472">Membrane</keyword>
<dbReference type="EnsemblMetazoa" id="XM_050648927.1">
    <property type="protein sequence ID" value="XP_050504884.1"/>
    <property type="gene ID" value="LOC126883394"/>
</dbReference>
<evidence type="ECO:0000256" key="5">
    <source>
        <dbReference type="SAM" id="Phobius"/>
    </source>
</evidence>
<dbReference type="PANTHER" id="PTHR43243:SF95">
    <property type="entry name" value="LD37241P"/>
    <property type="match status" value="1"/>
</dbReference>
<feature type="transmembrane region" description="Helical" evidence="5">
    <location>
        <begin position="62"/>
        <end position="81"/>
    </location>
</feature>
<evidence type="ECO:0000313" key="7">
    <source>
        <dbReference type="EnsemblMetazoa" id="XP_050504884.1"/>
    </source>
</evidence>
<dbReference type="Gene3D" id="1.20.1740.10">
    <property type="entry name" value="Amino acid/polyamine transporter I"/>
    <property type="match status" value="2"/>
</dbReference>
<keyword evidence="3 5" id="KW-1133">Transmembrane helix</keyword>
<organism evidence="7 8">
    <name type="scientific">Diabrotica virgifera virgifera</name>
    <name type="common">western corn rootworm</name>
    <dbReference type="NCBI Taxonomy" id="50390"/>
    <lineage>
        <taxon>Eukaryota</taxon>
        <taxon>Metazoa</taxon>
        <taxon>Ecdysozoa</taxon>
        <taxon>Arthropoda</taxon>
        <taxon>Hexapoda</taxon>
        <taxon>Insecta</taxon>
        <taxon>Pterygota</taxon>
        <taxon>Neoptera</taxon>
        <taxon>Endopterygota</taxon>
        <taxon>Coleoptera</taxon>
        <taxon>Polyphaga</taxon>
        <taxon>Cucujiformia</taxon>
        <taxon>Chrysomeloidea</taxon>
        <taxon>Chrysomelidae</taxon>
        <taxon>Galerucinae</taxon>
        <taxon>Diabroticina</taxon>
        <taxon>Diabroticites</taxon>
        <taxon>Diabrotica</taxon>
    </lineage>
</organism>
<feature type="transmembrane region" description="Helical" evidence="5">
    <location>
        <begin position="157"/>
        <end position="177"/>
    </location>
</feature>